<dbReference type="GO" id="GO:0004523">
    <property type="term" value="F:RNA-DNA hybrid ribonuclease activity"/>
    <property type="evidence" value="ECO:0007669"/>
    <property type="project" value="InterPro"/>
</dbReference>
<dbReference type="GO" id="GO:0016791">
    <property type="term" value="F:phosphatase activity"/>
    <property type="evidence" value="ECO:0007669"/>
    <property type="project" value="TreeGrafter"/>
</dbReference>
<dbReference type="PANTHER" id="PTHR48100:SF1">
    <property type="entry name" value="HISTIDINE PHOSPHATASE FAMILY PROTEIN-RELATED"/>
    <property type="match status" value="1"/>
</dbReference>
<dbReference type="InterPro" id="IPR002156">
    <property type="entry name" value="RNaseH_domain"/>
</dbReference>
<dbReference type="InterPro" id="IPR014636">
    <property type="entry name" value="RNaseH/PGlycerate_mutase"/>
</dbReference>
<dbReference type="PANTHER" id="PTHR48100">
    <property type="entry name" value="BROAD-SPECIFICITY PHOSPHATASE YOR283W-RELATED"/>
    <property type="match status" value="1"/>
</dbReference>
<dbReference type="Gene3D" id="3.30.420.10">
    <property type="entry name" value="Ribonuclease H-like superfamily/Ribonuclease H"/>
    <property type="match status" value="1"/>
</dbReference>
<dbReference type="GO" id="GO:0003676">
    <property type="term" value="F:nucleic acid binding"/>
    <property type="evidence" value="ECO:0007669"/>
    <property type="project" value="InterPro"/>
</dbReference>
<evidence type="ECO:0000313" key="5">
    <source>
        <dbReference type="EMBL" id="NEK60485.1"/>
    </source>
</evidence>
<name>A0A7K3W6J1_9ACTN</name>
<dbReference type="CDD" id="cd07067">
    <property type="entry name" value="HP_PGM_like"/>
    <property type="match status" value="1"/>
</dbReference>
<organism evidence="5 6">
    <name type="scientific">Geodermatophilus sabuli</name>
    <dbReference type="NCBI Taxonomy" id="1564158"/>
    <lineage>
        <taxon>Bacteria</taxon>
        <taxon>Bacillati</taxon>
        <taxon>Actinomycetota</taxon>
        <taxon>Actinomycetes</taxon>
        <taxon>Geodermatophilales</taxon>
        <taxon>Geodermatophilaceae</taxon>
        <taxon>Geodermatophilus</taxon>
    </lineage>
</organism>
<evidence type="ECO:0000256" key="2">
    <source>
        <dbReference type="PIRSR" id="PIRSR613078-1"/>
    </source>
</evidence>
<dbReference type="InterPro" id="IPR012337">
    <property type="entry name" value="RNaseH-like_sf"/>
</dbReference>
<dbReference type="Pfam" id="PF13456">
    <property type="entry name" value="RVT_3"/>
    <property type="match status" value="1"/>
</dbReference>
<evidence type="ECO:0000256" key="1">
    <source>
        <dbReference type="PIRSR" id="PIRSR036922-1"/>
    </source>
</evidence>
<feature type="domain" description="RNase H type-1" evidence="4">
    <location>
        <begin position="17"/>
        <end position="150"/>
    </location>
</feature>
<dbReference type="GO" id="GO:0005737">
    <property type="term" value="C:cytoplasm"/>
    <property type="evidence" value="ECO:0007669"/>
    <property type="project" value="TreeGrafter"/>
</dbReference>
<dbReference type="EMBL" id="JAAGWF010000029">
    <property type="protein sequence ID" value="NEK60485.1"/>
    <property type="molecule type" value="Genomic_DNA"/>
</dbReference>
<feature type="binding site" evidence="3">
    <location>
        <position position="237"/>
    </location>
    <ligand>
        <name>substrate</name>
    </ligand>
</feature>
<evidence type="ECO:0000256" key="3">
    <source>
        <dbReference type="PIRSR" id="PIRSR613078-2"/>
    </source>
</evidence>
<proteinExistence type="predicted"/>
<feature type="active site" description="Tele-phosphohistidine intermediate" evidence="1">
    <location>
        <position position="188"/>
    </location>
</feature>
<dbReference type="CDD" id="cd09279">
    <property type="entry name" value="RNase_HI_like"/>
    <property type="match status" value="1"/>
</dbReference>
<feature type="active site" description="Proton donor/acceptor" evidence="2">
    <location>
        <position position="261"/>
    </location>
</feature>
<keyword evidence="6" id="KW-1185">Reference proteome</keyword>
<evidence type="ECO:0000259" key="4">
    <source>
        <dbReference type="PROSITE" id="PS50879"/>
    </source>
</evidence>
<dbReference type="SMART" id="SM00855">
    <property type="entry name" value="PGAM"/>
    <property type="match status" value="1"/>
</dbReference>
<dbReference type="InterPro" id="IPR013078">
    <property type="entry name" value="His_Pase_superF_clade-1"/>
</dbReference>
<dbReference type="AlphaFoldDB" id="A0A7K3W6J1"/>
<dbReference type="PROSITE" id="PS50879">
    <property type="entry name" value="RNASE_H_1"/>
    <property type="match status" value="1"/>
</dbReference>
<gene>
    <name evidence="5" type="ORF">GCU56_21745</name>
</gene>
<dbReference type="NCBIfam" id="NF005567">
    <property type="entry name" value="PRK07238.1"/>
    <property type="match status" value="1"/>
</dbReference>
<dbReference type="Proteomes" id="UP000470246">
    <property type="component" value="Unassembled WGS sequence"/>
</dbReference>
<reference evidence="5 6" key="1">
    <citation type="submission" date="2020-02" db="EMBL/GenBank/DDBJ databases">
        <title>Geodermatophilus sabuli CPCC 205279 I12A-02694.</title>
        <authorList>
            <person name="Jiang Z."/>
        </authorList>
    </citation>
    <scope>NUCLEOTIDE SEQUENCE [LARGE SCALE GENOMIC DNA]</scope>
    <source>
        <strain evidence="5 6">I12A-02694</strain>
    </source>
</reference>
<dbReference type="InterPro" id="IPR029033">
    <property type="entry name" value="His_PPase_superfam"/>
</dbReference>
<accession>A0A7K3W6J1</accession>
<dbReference type="PIRSF" id="PIRSF036922">
    <property type="entry name" value="RNaseH_PGAM"/>
    <property type="match status" value="1"/>
</dbReference>
<evidence type="ECO:0000313" key="6">
    <source>
        <dbReference type="Proteomes" id="UP000470246"/>
    </source>
</evidence>
<dbReference type="InterPro" id="IPR050275">
    <property type="entry name" value="PGM_Phosphatase"/>
</dbReference>
<dbReference type="InterPro" id="IPR036397">
    <property type="entry name" value="RNaseH_sf"/>
</dbReference>
<dbReference type="SUPFAM" id="SSF53098">
    <property type="entry name" value="Ribonuclease H-like"/>
    <property type="match status" value="1"/>
</dbReference>
<dbReference type="Gene3D" id="3.40.50.1240">
    <property type="entry name" value="Phosphoglycerate mutase-like"/>
    <property type="match status" value="1"/>
</dbReference>
<sequence>MRELRPDPRPHRRVRTVSRRLVVEADGGSRGNPGPAGYGALVRDATTGKVLAERAESVGRATNNVAEYGGLVAGLQAVLDLDPGADVEVRMDSKLVVEQMSGRWKVKHPDMQKLALQARAIARQLGTVRYTWVPRAQNGAADALANSAMDGRPVHRDLVAEPATTEDDVQPVAEPVPTVTTLTHLLRHGRTEHTPERRYSGRNDLPLSAIGRAEAEAAAVRARELGIEVVVASPLRRTRETAEVVAAVLGLPVQLDDDLVELDFGELEGLTADEAREKHPLATRRFIADVTVAAPGGESVADVATRVGRARARLLREHAGKTVLVVSHVTPIKLLLAAGLDVADDVVHRVFLEAASFCTVAWSSDGRSSVRLVNDTAHLR</sequence>
<protein>
    <submittedName>
        <fullName evidence="5">Bifunctional RNase H/acid phosphatase</fullName>
    </submittedName>
</protein>
<comment type="caution">
    <text evidence="5">The sequence shown here is derived from an EMBL/GenBank/DDBJ whole genome shotgun (WGS) entry which is preliminary data.</text>
</comment>
<dbReference type="Pfam" id="PF00300">
    <property type="entry name" value="His_Phos_1"/>
    <property type="match status" value="1"/>
</dbReference>
<feature type="active site" description="Proton donor/acceptor; for phosphatase activity" evidence="1">
    <location>
        <position position="261"/>
    </location>
</feature>
<dbReference type="SUPFAM" id="SSF53254">
    <property type="entry name" value="Phosphoglycerate mutase-like"/>
    <property type="match status" value="1"/>
</dbReference>